<comment type="similarity">
    <text evidence="1">Belongs to the glycosyl hydrolase 13 family.</text>
</comment>
<name>A0ABX8A4J3_9BRAD</name>
<dbReference type="Gene3D" id="3.90.400.10">
    <property type="entry name" value="Oligo-1,6-glucosidase, Domain 2"/>
    <property type="match status" value="1"/>
</dbReference>
<dbReference type="SUPFAM" id="SSF51011">
    <property type="entry name" value="Glycosyl hydrolase domain"/>
    <property type="match status" value="1"/>
</dbReference>
<protein>
    <submittedName>
        <fullName evidence="3">DUF3459 domain-containing protein</fullName>
    </submittedName>
</protein>
<dbReference type="SUPFAM" id="SSF51445">
    <property type="entry name" value="(Trans)glycosidases"/>
    <property type="match status" value="1"/>
</dbReference>
<dbReference type="Gene3D" id="2.60.40.1180">
    <property type="entry name" value="Golgi alpha-mannosidase II"/>
    <property type="match status" value="1"/>
</dbReference>
<dbReference type="SMART" id="SM00642">
    <property type="entry name" value="Aamy"/>
    <property type="match status" value="1"/>
</dbReference>
<accession>A0ABX8A4J3</accession>
<evidence type="ECO:0000313" key="3">
    <source>
        <dbReference type="EMBL" id="QUS38603.1"/>
    </source>
</evidence>
<dbReference type="CDD" id="cd11331">
    <property type="entry name" value="AmyAc_OligoGlu_like"/>
    <property type="match status" value="1"/>
</dbReference>
<dbReference type="Proteomes" id="UP000682843">
    <property type="component" value="Chromosome"/>
</dbReference>
<gene>
    <name evidence="3" type="ORF">RPMA_06950</name>
</gene>
<dbReference type="InterPro" id="IPR013780">
    <property type="entry name" value="Glyco_hydro_b"/>
</dbReference>
<dbReference type="PANTHER" id="PTHR10357:SF179">
    <property type="entry name" value="NEUTRAL AND BASIC AMINO ACID TRANSPORT PROTEIN RBAT"/>
    <property type="match status" value="1"/>
</dbReference>
<keyword evidence="4" id="KW-1185">Reference proteome</keyword>
<dbReference type="InterPro" id="IPR006047">
    <property type="entry name" value="GH13_cat_dom"/>
</dbReference>
<proteinExistence type="inferred from homology"/>
<dbReference type="Gene3D" id="3.20.20.80">
    <property type="entry name" value="Glycosidases"/>
    <property type="match status" value="1"/>
</dbReference>
<dbReference type="RefSeq" id="WP_211912139.1">
    <property type="nucleotide sequence ID" value="NZ_CP036498.1"/>
</dbReference>
<feature type="domain" description="Glycosyl hydrolase family 13 catalytic" evidence="2">
    <location>
        <begin position="21"/>
        <end position="399"/>
    </location>
</feature>
<evidence type="ECO:0000313" key="4">
    <source>
        <dbReference type="Proteomes" id="UP000682843"/>
    </source>
</evidence>
<evidence type="ECO:0000259" key="2">
    <source>
        <dbReference type="SMART" id="SM00642"/>
    </source>
</evidence>
<reference evidence="3 4" key="1">
    <citation type="submission" date="2019-02" db="EMBL/GenBank/DDBJ databases">
        <title>Emended description of the genus Rhodopseudomonas and description of Rhodopseudomonas albus sp. nov., a non-phototrophic, heavy-metal-tolerant bacterium isolated from garden soil.</title>
        <authorList>
            <person name="Bao Z."/>
            <person name="Cao W.W."/>
            <person name="Sato Y."/>
            <person name="Nishizawa T."/>
            <person name="Zhao J."/>
            <person name="Guo Y."/>
            <person name="Ohta H."/>
        </authorList>
    </citation>
    <scope>NUCLEOTIDE SEQUENCE [LARGE SCALE GENOMIC DNA]</scope>
    <source>
        <strain evidence="3 4">SK50-23</strain>
    </source>
</reference>
<dbReference type="InterPro" id="IPR017853">
    <property type="entry name" value="GH"/>
</dbReference>
<organism evidence="3 4">
    <name type="scientific">Tardiphaga alba</name>
    <dbReference type="NCBI Taxonomy" id="340268"/>
    <lineage>
        <taxon>Bacteria</taxon>
        <taxon>Pseudomonadati</taxon>
        <taxon>Pseudomonadota</taxon>
        <taxon>Alphaproteobacteria</taxon>
        <taxon>Hyphomicrobiales</taxon>
        <taxon>Nitrobacteraceae</taxon>
        <taxon>Tardiphaga</taxon>
    </lineage>
</organism>
<dbReference type="EMBL" id="CP036498">
    <property type="protein sequence ID" value="QUS38603.1"/>
    <property type="molecule type" value="Genomic_DNA"/>
</dbReference>
<sequence>MTSSSKATAASIWWQAGTIYQIYPRSFQDANGDGVGDLKGIIGRLPYLHQLGVDAIWISPIFPSPMADFGYDISDYIDIDPLFGTLADFDALVEAAHAQGLRIILDLVPNHTSDAHPWFLESRSSRENPKRDWYIWRDPKPDGSAPTNWLSEFGGSAWAYDEATEQYYYHAFLDRQPDLNWRNPDVRDAIYEVMRFWMRRGVDGFRVDVIWHLIKDDQYRDNPVNPNYVAGRPPHETLITLYSADRPETQDVVAEMRQVVDEFEDRVLIGEVYLPIDRLVAYYGEDLGGAHLPFNFALLSAPWHAPDIADLIARYEAALPLGAWPNWVLGNHDRPRVATRVGEAQARVAAMLLLTLRGTSTLYYGDEIGMRHVPIAPDQVQDSFEKNVPGIGVGRDGCRTPMQWAASANAGFTSGVPWLPLDDDFRENNAAALAVDPRSILSLYVKLIALRKRTTELVFGSYDPVETQDAVLAYRRTYDDQSLLIALNFTSEPASLHVGAGEVLISTELDRDGENVPGLLELRGNEGVIVRLR</sequence>
<dbReference type="Pfam" id="PF00128">
    <property type="entry name" value="Alpha-amylase"/>
    <property type="match status" value="1"/>
</dbReference>
<dbReference type="PANTHER" id="PTHR10357">
    <property type="entry name" value="ALPHA-AMYLASE FAMILY MEMBER"/>
    <property type="match status" value="1"/>
</dbReference>
<dbReference type="InterPro" id="IPR045857">
    <property type="entry name" value="O16G_dom_2"/>
</dbReference>
<evidence type="ECO:0000256" key="1">
    <source>
        <dbReference type="ARBA" id="ARBA00008061"/>
    </source>
</evidence>